<sequence>MARSSWRSKSMTVGVDGLDSRRWRSDRSEERLEPCPASPEEPIATFILLNSGRKREGEEEEGRRCSCVREEEEKKRKKREEKMGLESSGLFRFDLN</sequence>
<proteinExistence type="predicted"/>
<evidence type="ECO:0000313" key="2">
    <source>
        <dbReference type="EMBL" id="KDP23888.1"/>
    </source>
</evidence>
<dbReference type="EMBL" id="KK915179">
    <property type="protein sequence ID" value="KDP23888.1"/>
    <property type="molecule type" value="Genomic_DNA"/>
</dbReference>
<keyword evidence="3" id="KW-1185">Reference proteome</keyword>
<feature type="region of interest" description="Disordered" evidence="1">
    <location>
        <begin position="1"/>
        <end position="96"/>
    </location>
</feature>
<reference evidence="2 3" key="1">
    <citation type="journal article" date="2014" name="PLoS ONE">
        <title>Global Analysis of Gene Expression Profiles in Physic Nut (Jatropha curcas L.) Seedlings Exposed to Salt Stress.</title>
        <authorList>
            <person name="Zhang L."/>
            <person name="Zhang C."/>
            <person name="Wu P."/>
            <person name="Chen Y."/>
            <person name="Li M."/>
            <person name="Jiang H."/>
            <person name="Wu G."/>
        </authorList>
    </citation>
    <scope>NUCLEOTIDE SEQUENCE [LARGE SCALE GENOMIC DNA]</scope>
    <source>
        <strain evidence="3">cv. GZQX0401</strain>
        <tissue evidence="2">Young leaves</tissue>
    </source>
</reference>
<protein>
    <submittedName>
        <fullName evidence="2">Uncharacterized protein</fullName>
    </submittedName>
</protein>
<evidence type="ECO:0000256" key="1">
    <source>
        <dbReference type="SAM" id="MobiDB-lite"/>
    </source>
</evidence>
<gene>
    <name evidence="2" type="ORF">JCGZ_26630</name>
</gene>
<accession>A0A067JM54</accession>
<evidence type="ECO:0000313" key="3">
    <source>
        <dbReference type="Proteomes" id="UP000027138"/>
    </source>
</evidence>
<name>A0A067JM54_JATCU</name>
<feature type="compositionally biased region" description="Basic and acidic residues" evidence="1">
    <location>
        <begin position="53"/>
        <end position="84"/>
    </location>
</feature>
<organism evidence="2 3">
    <name type="scientific">Jatropha curcas</name>
    <name type="common">Barbados nut</name>
    <dbReference type="NCBI Taxonomy" id="180498"/>
    <lineage>
        <taxon>Eukaryota</taxon>
        <taxon>Viridiplantae</taxon>
        <taxon>Streptophyta</taxon>
        <taxon>Embryophyta</taxon>
        <taxon>Tracheophyta</taxon>
        <taxon>Spermatophyta</taxon>
        <taxon>Magnoliopsida</taxon>
        <taxon>eudicotyledons</taxon>
        <taxon>Gunneridae</taxon>
        <taxon>Pentapetalae</taxon>
        <taxon>rosids</taxon>
        <taxon>fabids</taxon>
        <taxon>Malpighiales</taxon>
        <taxon>Euphorbiaceae</taxon>
        <taxon>Crotonoideae</taxon>
        <taxon>Jatropheae</taxon>
        <taxon>Jatropha</taxon>
    </lineage>
</organism>
<dbReference type="AlphaFoldDB" id="A0A067JM54"/>
<dbReference type="Proteomes" id="UP000027138">
    <property type="component" value="Unassembled WGS sequence"/>
</dbReference>
<feature type="compositionally biased region" description="Basic and acidic residues" evidence="1">
    <location>
        <begin position="18"/>
        <end position="33"/>
    </location>
</feature>
<feature type="compositionally biased region" description="Polar residues" evidence="1">
    <location>
        <begin position="1"/>
        <end position="11"/>
    </location>
</feature>